<evidence type="ECO:0000313" key="1">
    <source>
        <dbReference type="EMBL" id="OAB78945.1"/>
    </source>
</evidence>
<dbReference type="EMBL" id="LRXL01000037">
    <property type="protein sequence ID" value="OAB78945.1"/>
    <property type="molecule type" value="Genomic_DNA"/>
</dbReference>
<proteinExistence type="predicted"/>
<name>A0A167HTD9_9FLAO</name>
<dbReference type="Proteomes" id="UP000077013">
    <property type="component" value="Unassembled WGS sequence"/>
</dbReference>
<evidence type="ECO:0000313" key="2">
    <source>
        <dbReference type="Proteomes" id="UP000077013"/>
    </source>
</evidence>
<reference evidence="1 2" key="1">
    <citation type="submission" date="2016-02" db="EMBL/GenBank/DDBJ databases">
        <title>Ulvibacter sp. LPB0005, isolated from Thais luteostoma.</title>
        <authorList>
            <person name="Shin S.-K."/>
            <person name="Yi H."/>
        </authorList>
    </citation>
    <scope>NUCLEOTIDE SEQUENCE [LARGE SCALE GENOMIC DNA]</scope>
    <source>
        <strain evidence="1 2">LPB0005</strain>
    </source>
</reference>
<sequence length="199" mass="23646">MLISVTCVFSQNDKTYVDQLIDEFILELKDKGIDQFFYTQRYCVGEIVIYDLGNNQRCISKGTNYETYFFWEKDEIVYGKKIDNCGSYYPLIIENKDLITFMNFHFQELRFGFVRPFISENRRKVPSLRTPIYACYRNFQFIKGDETVGQTYNTRSTTTEPDMENVNYIYNSNLKIVLFDRLLNTAIENIELSTDLKRI</sequence>
<dbReference type="AlphaFoldDB" id="A0A167HTD9"/>
<gene>
    <name evidence="1" type="ORF">ULVI_10235</name>
</gene>
<dbReference type="STRING" id="1763537.ULVI_10235"/>
<comment type="caution">
    <text evidence="1">The sequence shown here is derived from an EMBL/GenBank/DDBJ whole genome shotgun (WGS) entry which is preliminary data.</text>
</comment>
<accession>A0A167HTD9</accession>
<keyword evidence="2" id="KW-1185">Reference proteome</keyword>
<protein>
    <submittedName>
        <fullName evidence="1">Uncharacterized protein</fullName>
    </submittedName>
</protein>
<organism evidence="1 2">
    <name type="scientific">Cochleicola gelatinilyticus</name>
    <dbReference type="NCBI Taxonomy" id="1763537"/>
    <lineage>
        <taxon>Bacteria</taxon>
        <taxon>Pseudomonadati</taxon>
        <taxon>Bacteroidota</taxon>
        <taxon>Flavobacteriia</taxon>
        <taxon>Flavobacteriales</taxon>
        <taxon>Flavobacteriaceae</taxon>
        <taxon>Cochleicola</taxon>
    </lineage>
</organism>